<dbReference type="AlphaFoldDB" id="A0A1E5UHD4"/>
<protein>
    <submittedName>
        <fullName evidence="1">Uncharacterized protein</fullName>
    </submittedName>
</protein>
<name>A0A1E5UHD4_9FLAO</name>
<evidence type="ECO:0000313" key="2">
    <source>
        <dbReference type="Proteomes" id="UP000095601"/>
    </source>
</evidence>
<dbReference type="KEGG" id="cnr:EB819_03605"/>
<comment type="caution">
    <text evidence="1">The sequence shown here is derived from an EMBL/GenBank/DDBJ whole genome shotgun (WGS) entry which is preliminary data.</text>
</comment>
<evidence type="ECO:0000313" key="1">
    <source>
        <dbReference type="EMBL" id="OEL12281.1"/>
    </source>
</evidence>
<gene>
    <name evidence="1" type="ORF">BHF72_1254</name>
</gene>
<dbReference type="OrthoDB" id="1428619at2"/>
<keyword evidence="2" id="KW-1185">Reference proteome</keyword>
<dbReference type="EMBL" id="MKGI01000009">
    <property type="protein sequence ID" value="OEL12281.1"/>
    <property type="molecule type" value="Genomic_DNA"/>
</dbReference>
<organism evidence="1 2">
    <name type="scientific">Cloacibacterium normanense</name>
    <dbReference type="NCBI Taxonomy" id="237258"/>
    <lineage>
        <taxon>Bacteria</taxon>
        <taxon>Pseudomonadati</taxon>
        <taxon>Bacteroidota</taxon>
        <taxon>Flavobacteriia</taxon>
        <taxon>Flavobacteriales</taxon>
        <taxon>Weeksellaceae</taxon>
    </lineage>
</organism>
<accession>A0A1E5UHD4</accession>
<sequence>MRKIFLILFINVFTNLFCQNSDYEKVKSEFEQFIFSADSTKIQNIKTEKFENIFEIKQFNQTVSRDVEFGLRELIFNITFVYRSENTLKYPQAEIHQFYLNEMPIGNLIIYAGKDKLSSRKFRSEFQIYMNSHNDFYKTNFSLTDFINDLTNKQIYGDGCGYEMTRANKIDEIKLRNPENAEKYVEWMKSFNLEKQMWGYNQIQYLLKNNLIKLEPIEEKIYNHIQQRNAIIETCSGCTFGIFERVFKNK</sequence>
<dbReference type="RefSeq" id="WP_069796863.1">
    <property type="nucleotide sequence ID" value="NZ_CP034157.1"/>
</dbReference>
<proteinExistence type="predicted"/>
<reference evidence="1 2" key="1">
    <citation type="submission" date="2016-09" db="EMBL/GenBank/DDBJ databases">
        <authorList>
            <person name="Capua I."/>
            <person name="De Benedictis P."/>
            <person name="Joannis T."/>
            <person name="Lombin L.H."/>
            <person name="Cattoli G."/>
        </authorList>
    </citation>
    <scope>NUCLEOTIDE SEQUENCE [LARGE SCALE GENOMIC DNA]</scope>
    <source>
        <strain evidence="1 2">NRS-1</strain>
    </source>
</reference>
<dbReference type="Proteomes" id="UP000095601">
    <property type="component" value="Unassembled WGS sequence"/>
</dbReference>